<protein>
    <recommendedName>
        <fullName evidence="2">Aerotolerance regulator N-terminal domain-containing protein</fullName>
    </recommendedName>
</protein>
<dbReference type="AlphaFoldDB" id="A0A7C4TBL1"/>
<keyword evidence="1" id="KW-1133">Transmembrane helix</keyword>
<name>A0A7C4TBL1_UNCW3</name>
<evidence type="ECO:0000259" key="2">
    <source>
        <dbReference type="Pfam" id="PF07584"/>
    </source>
</evidence>
<dbReference type="SUPFAM" id="SSF53300">
    <property type="entry name" value="vWA-like"/>
    <property type="match status" value="1"/>
</dbReference>
<feature type="domain" description="Aerotolerance regulator N-terminal" evidence="2">
    <location>
        <begin position="1"/>
        <end position="76"/>
    </location>
</feature>
<dbReference type="InterPro" id="IPR011933">
    <property type="entry name" value="Double_TM_dom"/>
</dbReference>
<keyword evidence="1" id="KW-0472">Membrane</keyword>
<keyword evidence="1" id="KW-0812">Transmembrane</keyword>
<dbReference type="InterPro" id="IPR036465">
    <property type="entry name" value="vWFA_dom_sf"/>
</dbReference>
<evidence type="ECO:0000256" key="1">
    <source>
        <dbReference type="SAM" id="Phobius"/>
    </source>
</evidence>
<gene>
    <name evidence="3" type="ORF">ENV60_05165</name>
</gene>
<dbReference type="InterPro" id="IPR024163">
    <property type="entry name" value="Aerotolerance_reg_N"/>
</dbReference>
<feature type="transmembrane region" description="Helical" evidence="1">
    <location>
        <begin position="56"/>
        <end position="73"/>
    </location>
</feature>
<organism evidence="3">
    <name type="scientific">candidate division WOR-3 bacterium</name>
    <dbReference type="NCBI Taxonomy" id="2052148"/>
    <lineage>
        <taxon>Bacteria</taxon>
        <taxon>Bacteria division WOR-3</taxon>
    </lineage>
</organism>
<dbReference type="NCBIfam" id="TIGR02226">
    <property type="entry name" value="two_anch"/>
    <property type="match status" value="1"/>
</dbReference>
<dbReference type="EMBL" id="DTGZ01000095">
    <property type="protein sequence ID" value="HGV97668.1"/>
    <property type="molecule type" value="Genomic_DNA"/>
</dbReference>
<sequence length="608" mass="69709">MNFLNPHFLFGLSFISIPIIIHFWFRKRLKRVSFSSLQFLKTAEEKRLRWLKLKEILILICRCIFVAGLFLGLSRPQLKSKFFAPNRLASVYLILDNSWSMGYGKNFFRAVETAEKFINQYSPQSEFFVLPLCPDENLKEPFWTNRDNALKMIKEIKLSYDSGRLKEILRRFPPKNMRYPLEYLYIGDAQELIFEELAPLNVKKFFVVRIPNGTNIGIERVSLKDPFAPSTNYYQLVVNIRNFSPSPCRGTVNLQSGDFNIQKESDIPPAGSVGVELTVPAGIKKGVIHFIEDSLMADNLYFFSKSIPGRLKILLVGEINQYLISALKPSIRIFSPVEVSVANTIRQVDLRKFNVIILNGISDISENDAMKLSDFLAKRNTGIIFLPGETAGDNLRKLLKNYDIKIQKKVTPQGYATIKYLDFDYPPFNIFKEVSGFKNIKFFNFFEISTQVKIRARLIGDYPLIVNNKNLLVFATNFSEENTDIMFHPVFVPLIHRLIYGIINQNFDNEFWVGDVVDTTKIIIGPDGEYFRGEKFTRPGFYTISGETIAVNVASKEGNLKVISREAMSSLNIQLIDPIKGLARQDLSISFLILSLFMVVMEMILLLI</sequence>
<reference evidence="3" key="1">
    <citation type="journal article" date="2020" name="mSystems">
        <title>Genome- and Community-Level Interaction Insights into Carbon Utilization and Element Cycling Functions of Hydrothermarchaeota in Hydrothermal Sediment.</title>
        <authorList>
            <person name="Zhou Z."/>
            <person name="Liu Y."/>
            <person name="Xu W."/>
            <person name="Pan J."/>
            <person name="Luo Z.H."/>
            <person name="Li M."/>
        </authorList>
    </citation>
    <scope>NUCLEOTIDE SEQUENCE [LARGE SCALE GENOMIC DNA]</scope>
    <source>
        <strain evidence="3">SpSt-774</strain>
    </source>
</reference>
<dbReference type="PANTHER" id="PTHR37464:SF1">
    <property type="entry name" value="BLL2463 PROTEIN"/>
    <property type="match status" value="1"/>
</dbReference>
<feature type="transmembrane region" description="Helical" evidence="1">
    <location>
        <begin position="6"/>
        <end position="25"/>
    </location>
</feature>
<accession>A0A7C4TBL1</accession>
<feature type="transmembrane region" description="Helical" evidence="1">
    <location>
        <begin position="587"/>
        <end position="607"/>
    </location>
</feature>
<proteinExistence type="predicted"/>
<dbReference type="Pfam" id="PF07584">
    <property type="entry name" value="BatA"/>
    <property type="match status" value="1"/>
</dbReference>
<comment type="caution">
    <text evidence="3">The sequence shown here is derived from an EMBL/GenBank/DDBJ whole genome shotgun (WGS) entry which is preliminary data.</text>
</comment>
<dbReference type="PANTHER" id="PTHR37464">
    <property type="entry name" value="BLL2463 PROTEIN"/>
    <property type="match status" value="1"/>
</dbReference>
<evidence type="ECO:0000313" key="3">
    <source>
        <dbReference type="EMBL" id="HGV97668.1"/>
    </source>
</evidence>